<dbReference type="Pfam" id="PF13723">
    <property type="entry name" value="Ketoacyl-synt_2"/>
    <property type="match status" value="1"/>
</dbReference>
<gene>
    <name evidence="2" type="ORF">EV138_4539</name>
</gene>
<dbReference type="GO" id="GO:0016746">
    <property type="term" value="F:acyltransferase activity"/>
    <property type="evidence" value="ECO:0007669"/>
    <property type="project" value="InterPro"/>
</dbReference>
<feature type="domain" description="Beta-ketoacyl synthase-like N-terminal" evidence="1">
    <location>
        <begin position="62"/>
        <end position="158"/>
    </location>
</feature>
<dbReference type="Gene3D" id="3.40.47.10">
    <property type="match status" value="1"/>
</dbReference>
<dbReference type="InterPro" id="IPR016039">
    <property type="entry name" value="Thiolase-like"/>
</dbReference>
<protein>
    <submittedName>
        <fullName evidence="2">Beta-ketoacyl synthase-like protein</fullName>
    </submittedName>
</protein>
<organism evidence="2 3">
    <name type="scientific">Kribbella voronezhensis</name>
    <dbReference type="NCBI Taxonomy" id="2512212"/>
    <lineage>
        <taxon>Bacteria</taxon>
        <taxon>Bacillati</taxon>
        <taxon>Actinomycetota</taxon>
        <taxon>Actinomycetes</taxon>
        <taxon>Propionibacteriales</taxon>
        <taxon>Kribbellaceae</taxon>
        <taxon>Kribbella</taxon>
    </lineage>
</organism>
<evidence type="ECO:0000313" key="3">
    <source>
        <dbReference type="Proteomes" id="UP000295151"/>
    </source>
</evidence>
<dbReference type="SUPFAM" id="SSF53901">
    <property type="entry name" value="Thiolase-like"/>
    <property type="match status" value="1"/>
</dbReference>
<dbReference type="RefSeq" id="WP_133980751.1">
    <property type="nucleotide sequence ID" value="NZ_SOCE01000001.1"/>
</dbReference>
<comment type="caution">
    <text evidence="2">The sequence shown here is derived from an EMBL/GenBank/DDBJ whole genome shotgun (WGS) entry which is preliminary data.</text>
</comment>
<dbReference type="AlphaFoldDB" id="A0A4R7THC8"/>
<reference evidence="2 3" key="1">
    <citation type="submission" date="2019-03" db="EMBL/GenBank/DDBJ databases">
        <title>Genomic Encyclopedia of Type Strains, Phase III (KMG-III): the genomes of soil and plant-associated and newly described type strains.</title>
        <authorList>
            <person name="Whitman W."/>
        </authorList>
    </citation>
    <scope>NUCLEOTIDE SEQUENCE [LARGE SCALE GENOMIC DNA]</scope>
    <source>
        <strain evidence="2 3">VKM Ac-2575</strain>
    </source>
</reference>
<evidence type="ECO:0000313" key="2">
    <source>
        <dbReference type="EMBL" id="TDU90938.1"/>
    </source>
</evidence>
<sequence>MNHLAEIPQLRVVTDSHWPQPGDDALAGPPSLPGFIGSSFSPLVAIVADRCLQSLYGEVAAKQGEKVGIVLVTRTGDRASAEQVHQAVADGKRVGPLYFFQSVPNSVAGHVAARWGLHGPVVCLSPAGDAQQAGFDQAALLIADGDADQVLVVLVEQASQGDTAVALLVSGGEPS</sequence>
<dbReference type="EMBL" id="SOCE01000001">
    <property type="protein sequence ID" value="TDU90938.1"/>
    <property type="molecule type" value="Genomic_DNA"/>
</dbReference>
<name>A0A4R7THC8_9ACTN</name>
<accession>A0A4R7THC8</accession>
<evidence type="ECO:0000259" key="1">
    <source>
        <dbReference type="Pfam" id="PF13723"/>
    </source>
</evidence>
<dbReference type="InterPro" id="IPR014030">
    <property type="entry name" value="Ketoacyl_synth_N"/>
</dbReference>
<keyword evidence="3" id="KW-1185">Reference proteome</keyword>
<dbReference type="Proteomes" id="UP000295151">
    <property type="component" value="Unassembled WGS sequence"/>
</dbReference>
<dbReference type="OrthoDB" id="3402212at2"/>
<proteinExistence type="predicted"/>